<sequence length="97" mass="11435">VVITPPYQELRYLIVSDHKENLLRRYYNKTCEYPNEAMVKTMLSGSGKVVEVLDWKKDLASETKLRHEAVNDIKRLSFVMALIFVMMEDLMLMEVHE</sequence>
<gene>
    <name evidence="1" type="ORF">Tci_536346</name>
</gene>
<comment type="caution">
    <text evidence="1">The sequence shown here is derived from an EMBL/GenBank/DDBJ whole genome shotgun (WGS) entry which is preliminary data.</text>
</comment>
<feature type="non-terminal residue" evidence="1">
    <location>
        <position position="1"/>
    </location>
</feature>
<dbReference type="EMBL" id="BKCJ010304551">
    <property type="protein sequence ID" value="GEZ64373.1"/>
    <property type="molecule type" value="Genomic_DNA"/>
</dbReference>
<reference evidence="1" key="1">
    <citation type="journal article" date="2019" name="Sci. Rep.">
        <title>Draft genome of Tanacetum cinerariifolium, the natural source of mosquito coil.</title>
        <authorList>
            <person name="Yamashiro T."/>
            <person name="Shiraishi A."/>
            <person name="Satake H."/>
            <person name="Nakayama K."/>
        </authorList>
    </citation>
    <scope>NUCLEOTIDE SEQUENCE</scope>
</reference>
<accession>A0A699IIG4</accession>
<organism evidence="1">
    <name type="scientific">Tanacetum cinerariifolium</name>
    <name type="common">Dalmatian daisy</name>
    <name type="synonym">Chrysanthemum cinerariifolium</name>
    <dbReference type="NCBI Taxonomy" id="118510"/>
    <lineage>
        <taxon>Eukaryota</taxon>
        <taxon>Viridiplantae</taxon>
        <taxon>Streptophyta</taxon>
        <taxon>Embryophyta</taxon>
        <taxon>Tracheophyta</taxon>
        <taxon>Spermatophyta</taxon>
        <taxon>Magnoliopsida</taxon>
        <taxon>eudicotyledons</taxon>
        <taxon>Gunneridae</taxon>
        <taxon>Pentapetalae</taxon>
        <taxon>asterids</taxon>
        <taxon>campanulids</taxon>
        <taxon>Asterales</taxon>
        <taxon>Asteraceae</taxon>
        <taxon>Asteroideae</taxon>
        <taxon>Anthemideae</taxon>
        <taxon>Anthemidinae</taxon>
        <taxon>Tanacetum</taxon>
    </lineage>
</organism>
<name>A0A699IIG4_TANCI</name>
<proteinExistence type="predicted"/>
<protein>
    <submittedName>
        <fullName evidence="1">Syntaxin, N-terminal</fullName>
    </submittedName>
</protein>
<dbReference type="AlphaFoldDB" id="A0A699IIG4"/>
<evidence type="ECO:0000313" key="1">
    <source>
        <dbReference type="EMBL" id="GEZ64373.1"/>
    </source>
</evidence>